<dbReference type="RefSeq" id="WP_134258429.1">
    <property type="nucleotide sequence ID" value="NZ_LDIM01000012.1"/>
</dbReference>
<evidence type="ECO:0000256" key="2">
    <source>
        <dbReference type="ARBA" id="ARBA00022803"/>
    </source>
</evidence>
<feature type="repeat" description="TPR" evidence="3">
    <location>
        <begin position="268"/>
        <end position="301"/>
    </location>
</feature>
<dbReference type="Gene3D" id="1.25.40.10">
    <property type="entry name" value="Tetratricopeptide repeat domain"/>
    <property type="match status" value="2"/>
</dbReference>
<dbReference type="PANTHER" id="PTHR45586:SF1">
    <property type="entry name" value="LIPOPOLYSACCHARIDE ASSEMBLY PROTEIN B"/>
    <property type="match status" value="1"/>
</dbReference>
<dbReference type="SUPFAM" id="SSF48452">
    <property type="entry name" value="TPR-like"/>
    <property type="match status" value="2"/>
</dbReference>
<protein>
    <submittedName>
        <fullName evidence="4">Tetratricopeptide repeat protein</fullName>
    </submittedName>
</protein>
<keyword evidence="1" id="KW-0677">Repeat</keyword>
<reference evidence="4 5" key="1">
    <citation type="submission" date="2019-03" db="EMBL/GenBank/DDBJ databases">
        <authorList>
            <person name="Liu G."/>
        </authorList>
    </citation>
    <scope>NUCLEOTIDE SEQUENCE [LARGE SCALE GENOMIC DNA]</scope>
    <source>
        <strain evidence="4 5">DSM 19099</strain>
    </source>
</reference>
<proteinExistence type="predicted"/>
<organism evidence="4 5">
    <name type="scientific">Shouchella lehensis</name>
    <dbReference type="NCBI Taxonomy" id="300825"/>
    <lineage>
        <taxon>Bacteria</taxon>
        <taxon>Bacillati</taxon>
        <taxon>Bacillota</taxon>
        <taxon>Bacilli</taxon>
        <taxon>Bacillales</taxon>
        <taxon>Bacillaceae</taxon>
        <taxon>Shouchella</taxon>
    </lineage>
</organism>
<dbReference type="InterPro" id="IPR019734">
    <property type="entry name" value="TPR_rpt"/>
</dbReference>
<accession>A0A4Y7WQ08</accession>
<dbReference type="InterPro" id="IPR051012">
    <property type="entry name" value="CellSynth/LPSAsmb/PSIAsmb"/>
</dbReference>
<gene>
    <name evidence="4" type="ORF">E2L03_00680</name>
</gene>
<dbReference type="SMART" id="SM00028">
    <property type="entry name" value="TPR"/>
    <property type="match status" value="6"/>
</dbReference>
<dbReference type="EMBL" id="SNUX01000001">
    <property type="protein sequence ID" value="TES50481.1"/>
    <property type="molecule type" value="Genomic_DNA"/>
</dbReference>
<sequence>MLKEHVFSKIEAGNIEAALAYIAEHALSDNHQIRFEAAELYYELGHIREARTIVEELRSLYPDEGSLAILSAEMMIDEDQEDEAIELLLEVGAKDDSFVQAQLLLADLYQLQALDEVAEQKLLAALQKDPEEMILIYALGEFYLNQGAYNKAIPYLKQSLHAQLGEVNVGLSLAEAYSGNGQFEEALHLYHQQETNKMTPDQLFSFGFTAYQQGDYPVVIEQLGAVKSLDADFTSVYMPLAKAYEAENRLDEAFETLKDGIRMDEFNDQLPMMAGQVLTKMNDLVGAEQYFRQALALNPSNMTSIQALAALLKEDERAEELQELVEHVQEYGEHDPVLTWYHAFSKAQLESYEEARLLYEEAEPFFKEDADFLIEYGYFLLEEGKRTKAAELFGQALHVDPTRTDLIELIDQLQHEE</sequence>
<name>A0A4Y7WQ08_9BACI</name>
<feature type="repeat" description="TPR" evidence="3">
    <location>
        <begin position="370"/>
        <end position="403"/>
    </location>
</feature>
<comment type="caution">
    <text evidence="4">The sequence shown here is derived from an EMBL/GenBank/DDBJ whole genome shotgun (WGS) entry which is preliminary data.</text>
</comment>
<keyword evidence="2 3" id="KW-0802">TPR repeat</keyword>
<evidence type="ECO:0000256" key="1">
    <source>
        <dbReference type="ARBA" id="ARBA00022737"/>
    </source>
</evidence>
<dbReference type="Pfam" id="PF13181">
    <property type="entry name" value="TPR_8"/>
    <property type="match status" value="1"/>
</dbReference>
<evidence type="ECO:0000256" key="3">
    <source>
        <dbReference type="PROSITE-ProRule" id="PRU00339"/>
    </source>
</evidence>
<dbReference type="PROSITE" id="PS50005">
    <property type="entry name" value="TPR"/>
    <property type="match status" value="3"/>
</dbReference>
<evidence type="ECO:0000313" key="5">
    <source>
        <dbReference type="Proteomes" id="UP000298210"/>
    </source>
</evidence>
<evidence type="ECO:0000313" key="4">
    <source>
        <dbReference type="EMBL" id="TES50481.1"/>
    </source>
</evidence>
<dbReference type="PANTHER" id="PTHR45586">
    <property type="entry name" value="TPR REPEAT-CONTAINING PROTEIN PA4667"/>
    <property type="match status" value="1"/>
</dbReference>
<dbReference type="AlphaFoldDB" id="A0A4Y7WQ08"/>
<dbReference type="Pfam" id="PF13176">
    <property type="entry name" value="TPR_7"/>
    <property type="match status" value="1"/>
</dbReference>
<feature type="repeat" description="TPR" evidence="3">
    <location>
        <begin position="234"/>
        <end position="267"/>
    </location>
</feature>
<dbReference type="Proteomes" id="UP000298210">
    <property type="component" value="Unassembled WGS sequence"/>
</dbReference>
<dbReference type="Pfam" id="PF25058">
    <property type="entry name" value="ARM_TT21"/>
    <property type="match status" value="1"/>
</dbReference>
<dbReference type="InterPro" id="IPR011990">
    <property type="entry name" value="TPR-like_helical_dom_sf"/>
</dbReference>